<dbReference type="Pfam" id="PF03544">
    <property type="entry name" value="TonB_C"/>
    <property type="match status" value="1"/>
</dbReference>
<dbReference type="InterPro" id="IPR037682">
    <property type="entry name" value="TonB_C"/>
</dbReference>
<accession>A0ABT6N087</accession>
<keyword evidence="3" id="KW-1133">Transmembrane helix</keyword>
<organism evidence="7 8">
    <name type="scientific">Sphingomonas oryzagri</name>
    <dbReference type="NCBI Taxonomy" id="3042314"/>
    <lineage>
        <taxon>Bacteria</taxon>
        <taxon>Pseudomonadati</taxon>
        <taxon>Pseudomonadota</taxon>
        <taxon>Alphaproteobacteria</taxon>
        <taxon>Sphingomonadales</taxon>
        <taxon>Sphingomonadaceae</taxon>
        <taxon>Sphingomonas</taxon>
    </lineage>
</organism>
<evidence type="ECO:0000256" key="4">
    <source>
        <dbReference type="ARBA" id="ARBA00023136"/>
    </source>
</evidence>
<evidence type="ECO:0000259" key="6">
    <source>
        <dbReference type="PROSITE" id="PS52015"/>
    </source>
</evidence>
<dbReference type="PROSITE" id="PS52015">
    <property type="entry name" value="TONB_CTD"/>
    <property type="match status" value="1"/>
</dbReference>
<evidence type="ECO:0000313" key="8">
    <source>
        <dbReference type="Proteomes" id="UP001160625"/>
    </source>
</evidence>
<sequence length="109" mass="11581">MLSPAMRTIAILFVFAVSAPSMAGGFVSEEGYPPEALAHHWEGRVGFTVAIDPSGHASNCRITSSSGHSVLDEATCRNILARGRFKPAVDAHGDPIQADYSASVDWKIP</sequence>
<evidence type="ECO:0000256" key="5">
    <source>
        <dbReference type="SAM" id="SignalP"/>
    </source>
</evidence>
<evidence type="ECO:0000256" key="3">
    <source>
        <dbReference type="ARBA" id="ARBA00022989"/>
    </source>
</evidence>
<keyword evidence="2" id="KW-0812">Transmembrane</keyword>
<evidence type="ECO:0000256" key="1">
    <source>
        <dbReference type="ARBA" id="ARBA00004167"/>
    </source>
</evidence>
<name>A0ABT6N087_9SPHN</name>
<comment type="subcellular location">
    <subcellularLocation>
        <location evidence="1">Membrane</location>
        <topology evidence="1">Single-pass membrane protein</topology>
    </subcellularLocation>
</comment>
<protein>
    <submittedName>
        <fullName evidence="7">Energy transducer TonB</fullName>
    </submittedName>
</protein>
<dbReference type="NCBIfam" id="TIGR01352">
    <property type="entry name" value="tonB_Cterm"/>
    <property type="match status" value="1"/>
</dbReference>
<reference evidence="7" key="1">
    <citation type="submission" date="2023-04" db="EMBL/GenBank/DDBJ databases">
        <title>Sphingomonas sp. MAHUQ-71 isolated from rice field.</title>
        <authorList>
            <person name="Huq M.A."/>
        </authorList>
    </citation>
    <scope>NUCLEOTIDE SEQUENCE</scope>
    <source>
        <strain evidence="7">MAHUQ-71</strain>
    </source>
</reference>
<dbReference type="Proteomes" id="UP001160625">
    <property type="component" value="Unassembled WGS sequence"/>
</dbReference>
<feature type="chain" id="PRO_5047216845" evidence="5">
    <location>
        <begin position="24"/>
        <end position="109"/>
    </location>
</feature>
<feature type="signal peptide" evidence="5">
    <location>
        <begin position="1"/>
        <end position="23"/>
    </location>
</feature>
<dbReference type="Gene3D" id="3.30.1150.10">
    <property type="match status" value="1"/>
</dbReference>
<keyword evidence="4" id="KW-0472">Membrane</keyword>
<proteinExistence type="predicted"/>
<keyword evidence="8" id="KW-1185">Reference proteome</keyword>
<gene>
    <name evidence="7" type="ORF">QGN17_06935</name>
</gene>
<evidence type="ECO:0000256" key="2">
    <source>
        <dbReference type="ARBA" id="ARBA00022692"/>
    </source>
</evidence>
<feature type="domain" description="TonB C-terminal" evidence="6">
    <location>
        <begin position="17"/>
        <end position="109"/>
    </location>
</feature>
<keyword evidence="5" id="KW-0732">Signal</keyword>
<evidence type="ECO:0000313" key="7">
    <source>
        <dbReference type="EMBL" id="MDH7638462.1"/>
    </source>
</evidence>
<dbReference type="InterPro" id="IPR006260">
    <property type="entry name" value="TonB/TolA_C"/>
</dbReference>
<dbReference type="RefSeq" id="WP_281043765.1">
    <property type="nucleotide sequence ID" value="NZ_JARYGZ010000001.1"/>
</dbReference>
<comment type="caution">
    <text evidence="7">The sequence shown here is derived from an EMBL/GenBank/DDBJ whole genome shotgun (WGS) entry which is preliminary data.</text>
</comment>
<dbReference type="EMBL" id="JARYGZ010000001">
    <property type="protein sequence ID" value="MDH7638462.1"/>
    <property type="molecule type" value="Genomic_DNA"/>
</dbReference>
<dbReference type="SUPFAM" id="SSF74653">
    <property type="entry name" value="TolA/TonB C-terminal domain"/>
    <property type="match status" value="1"/>
</dbReference>